<dbReference type="RefSeq" id="XP_030199938.1">
    <property type="nucleotide sequence ID" value="XM_030344078.1"/>
</dbReference>
<dbReference type="GO" id="GO:0005549">
    <property type="term" value="F:odorant binding"/>
    <property type="evidence" value="ECO:0007669"/>
    <property type="project" value="TreeGrafter"/>
</dbReference>
<dbReference type="InterPro" id="IPR000276">
    <property type="entry name" value="GPCR_Rhodpsn"/>
</dbReference>
<dbReference type="Gene3D" id="1.20.1070.10">
    <property type="entry name" value="Rhodopsin 7-helix transmembrane proteins"/>
    <property type="match status" value="1"/>
</dbReference>
<keyword evidence="11" id="KW-0325">Glycoprotein</keyword>
<dbReference type="AlphaFoldDB" id="A0A8C5FDS5"/>
<evidence type="ECO:0000256" key="13">
    <source>
        <dbReference type="RuleBase" id="RU000688"/>
    </source>
</evidence>
<keyword evidence="10 13" id="KW-0675">Receptor</keyword>
<reference evidence="16" key="1">
    <citation type="submission" date="2025-08" db="UniProtKB">
        <authorList>
            <consortium name="Ensembl"/>
        </authorList>
    </citation>
    <scope>IDENTIFICATION</scope>
</reference>
<dbReference type="GeneTree" id="ENSGT00950000183023"/>
<dbReference type="InterPro" id="IPR052921">
    <property type="entry name" value="GPCR1_Superfamily_Member"/>
</dbReference>
<evidence type="ECO:0000256" key="5">
    <source>
        <dbReference type="ARBA" id="ARBA00022725"/>
    </source>
</evidence>
<dbReference type="FunFam" id="1.20.1070.10:FF:000024">
    <property type="entry name" value="Olfactory receptor"/>
    <property type="match status" value="1"/>
</dbReference>
<feature type="transmembrane region" description="Helical" evidence="14">
    <location>
        <begin position="238"/>
        <end position="257"/>
    </location>
</feature>
<keyword evidence="2 14" id="KW-1003">Cell membrane</keyword>
<dbReference type="InterPro" id="IPR000725">
    <property type="entry name" value="Olfact_rcpt"/>
</dbReference>
<keyword evidence="12 13" id="KW-0807">Transducer</keyword>
<sequence length="325" mass="37505">MDNVSVVTLFTLSGLNYTMDQKIVLFSFFLLWYIAILFFNISIIVIIIMDKRLHEPMYIFLCNLCINGLYGTAGFFPKFLWDLLTSHVISYAQCMVQGFVVHSASITDLSILALMAYDRYVAICRPLVYYSVMTKQRVSIFVFFSWFIPLNAMFANSVSLVGMPLCGSHINRLYCVNWMIVQLACSTRKVTAILGYINMIFYFSHGVFIGWSYMYLIKMCLASKDKMGKFMATCVPHLLSMIIFSFALSLDALYMRFGSKTLSQNLMNFISIEFLLFPSFMNPLIYGFKLTKIRNIILSFLPARRRNVECKTFKLVEAPRDLILK</sequence>
<evidence type="ECO:0000256" key="14">
    <source>
        <dbReference type="RuleBase" id="RU363047"/>
    </source>
</evidence>
<dbReference type="OrthoDB" id="6151005at2759"/>
<keyword evidence="9" id="KW-1015">Disulfide bond</keyword>
<feature type="transmembrane region" description="Helical" evidence="14">
    <location>
        <begin position="193"/>
        <end position="217"/>
    </location>
</feature>
<dbReference type="GO" id="GO:0005886">
    <property type="term" value="C:plasma membrane"/>
    <property type="evidence" value="ECO:0007669"/>
    <property type="project" value="UniProtKB-SubCell"/>
</dbReference>
<keyword evidence="5 14" id="KW-0552">Olfaction</keyword>
<name>A0A8C5FDS5_GADMO</name>
<dbReference type="SUPFAM" id="SSF81321">
    <property type="entry name" value="Family A G protein-coupled receptor-like"/>
    <property type="match status" value="1"/>
</dbReference>
<comment type="subcellular location">
    <subcellularLocation>
        <location evidence="1 14">Cell membrane</location>
        <topology evidence="1 14">Multi-pass membrane protein</topology>
    </subcellularLocation>
</comment>
<dbReference type="PROSITE" id="PS00237">
    <property type="entry name" value="G_PROTEIN_RECEP_F1_1"/>
    <property type="match status" value="1"/>
</dbReference>
<feature type="transmembrane region" description="Helical" evidence="14">
    <location>
        <begin position="138"/>
        <end position="155"/>
    </location>
</feature>
<feature type="transmembrane region" description="Helical" evidence="14">
    <location>
        <begin position="96"/>
        <end position="117"/>
    </location>
</feature>
<evidence type="ECO:0000256" key="11">
    <source>
        <dbReference type="ARBA" id="ARBA00023180"/>
    </source>
</evidence>
<dbReference type="InterPro" id="IPR017452">
    <property type="entry name" value="GPCR_Rhodpsn_7TM"/>
</dbReference>
<evidence type="ECO:0000256" key="7">
    <source>
        <dbReference type="ARBA" id="ARBA00023040"/>
    </source>
</evidence>
<gene>
    <name evidence="16" type="primary">LOC115533535</name>
</gene>
<dbReference type="PRINTS" id="PR00237">
    <property type="entry name" value="GPCRRHODOPSN"/>
</dbReference>
<dbReference type="GO" id="GO:0004930">
    <property type="term" value="F:G protein-coupled receptor activity"/>
    <property type="evidence" value="ECO:0007669"/>
    <property type="project" value="UniProtKB-KW"/>
</dbReference>
<evidence type="ECO:0000313" key="17">
    <source>
        <dbReference type="Proteomes" id="UP000694546"/>
    </source>
</evidence>
<feature type="transmembrane region" description="Helical" evidence="14">
    <location>
        <begin position="23"/>
        <end position="49"/>
    </location>
</feature>
<dbReference type="PROSITE" id="PS50262">
    <property type="entry name" value="G_PROTEIN_RECEP_F1_2"/>
    <property type="match status" value="1"/>
</dbReference>
<keyword evidence="4 13" id="KW-0812">Transmembrane</keyword>
<accession>A0A8C5FDS5</accession>
<keyword evidence="7 13" id="KW-0297">G-protein coupled receptor</keyword>
<evidence type="ECO:0000256" key="12">
    <source>
        <dbReference type="ARBA" id="ARBA00023224"/>
    </source>
</evidence>
<dbReference type="PANTHER" id="PTHR26451:SF871">
    <property type="entry name" value="ODORANT RECEPTOR-RELATED"/>
    <property type="match status" value="1"/>
</dbReference>
<keyword evidence="17" id="KW-1185">Reference proteome</keyword>
<dbReference type="PANTHER" id="PTHR26451">
    <property type="entry name" value="G_PROTEIN_RECEP_F1_2 DOMAIN-CONTAINING PROTEIN"/>
    <property type="match status" value="1"/>
</dbReference>
<feature type="domain" description="G-protein coupled receptors family 1 profile" evidence="15">
    <location>
        <begin position="39"/>
        <end position="286"/>
    </location>
</feature>
<feature type="transmembrane region" description="Helical" evidence="14">
    <location>
        <begin position="269"/>
        <end position="288"/>
    </location>
</feature>
<feature type="transmembrane region" description="Helical" evidence="14">
    <location>
        <begin position="56"/>
        <end position="76"/>
    </location>
</feature>
<dbReference type="Pfam" id="PF13853">
    <property type="entry name" value="7tm_4"/>
    <property type="match status" value="1"/>
</dbReference>
<dbReference type="GO" id="GO:0004984">
    <property type="term" value="F:olfactory receptor activity"/>
    <property type="evidence" value="ECO:0007669"/>
    <property type="project" value="InterPro"/>
</dbReference>
<evidence type="ECO:0000256" key="8">
    <source>
        <dbReference type="ARBA" id="ARBA00023136"/>
    </source>
</evidence>
<dbReference type="PRINTS" id="PR00245">
    <property type="entry name" value="OLFACTORYR"/>
</dbReference>
<evidence type="ECO:0000256" key="2">
    <source>
        <dbReference type="ARBA" id="ARBA00022475"/>
    </source>
</evidence>
<dbReference type="Proteomes" id="UP000694546">
    <property type="component" value="Chromosome 20"/>
</dbReference>
<organism evidence="16 17">
    <name type="scientific">Gadus morhua</name>
    <name type="common">Atlantic cod</name>
    <dbReference type="NCBI Taxonomy" id="8049"/>
    <lineage>
        <taxon>Eukaryota</taxon>
        <taxon>Metazoa</taxon>
        <taxon>Chordata</taxon>
        <taxon>Craniata</taxon>
        <taxon>Vertebrata</taxon>
        <taxon>Euteleostomi</taxon>
        <taxon>Actinopterygii</taxon>
        <taxon>Neopterygii</taxon>
        <taxon>Teleostei</taxon>
        <taxon>Neoteleostei</taxon>
        <taxon>Acanthomorphata</taxon>
        <taxon>Zeiogadaria</taxon>
        <taxon>Gadariae</taxon>
        <taxon>Gadiformes</taxon>
        <taxon>Gadoidei</taxon>
        <taxon>Gadidae</taxon>
        <taxon>Gadus</taxon>
    </lineage>
</organism>
<keyword evidence="3 14" id="KW-0716">Sensory transduction</keyword>
<comment type="similarity">
    <text evidence="13">Belongs to the G-protein coupled receptor 1 family.</text>
</comment>
<protein>
    <recommendedName>
        <fullName evidence="14">Olfactory receptor</fullName>
    </recommendedName>
</protein>
<keyword evidence="8 14" id="KW-0472">Membrane</keyword>
<dbReference type="GeneID" id="115533535"/>
<evidence type="ECO:0000256" key="3">
    <source>
        <dbReference type="ARBA" id="ARBA00022606"/>
    </source>
</evidence>
<evidence type="ECO:0000256" key="1">
    <source>
        <dbReference type="ARBA" id="ARBA00004651"/>
    </source>
</evidence>
<dbReference type="Ensembl" id="ENSGMOT00000070121.1">
    <property type="protein sequence ID" value="ENSGMOP00000029239.1"/>
    <property type="gene ID" value="ENSGMOG00000026462.1"/>
</dbReference>
<evidence type="ECO:0000313" key="16">
    <source>
        <dbReference type="Ensembl" id="ENSGMOP00000029239.1"/>
    </source>
</evidence>
<proteinExistence type="inferred from homology"/>
<evidence type="ECO:0000256" key="10">
    <source>
        <dbReference type="ARBA" id="ARBA00023170"/>
    </source>
</evidence>
<reference evidence="16" key="2">
    <citation type="submission" date="2025-09" db="UniProtKB">
        <authorList>
            <consortium name="Ensembl"/>
        </authorList>
    </citation>
    <scope>IDENTIFICATION</scope>
</reference>
<keyword evidence="6 14" id="KW-1133">Transmembrane helix</keyword>
<evidence type="ECO:0000256" key="4">
    <source>
        <dbReference type="ARBA" id="ARBA00022692"/>
    </source>
</evidence>
<evidence type="ECO:0000259" key="15">
    <source>
        <dbReference type="PROSITE" id="PS50262"/>
    </source>
</evidence>
<dbReference type="KEGG" id="gmh:115533535"/>
<evidence type="ECO:0000256" key="6">
    <source>
        <dbReference type="ARBA" id="ARBA00022989"/>
    </source>
</evidence>
<dbReference type="OMA" id="YLIKICA"/>
<evidence type="ECO:0000256" key="9">
    <source>
        <dbReference type="ARBA" id="ARBA00023157"/>
    </source>
</evidence>